<dbReference type="EMBL" id="CP024634">
    <property type="protein sequence ID" value="AYQ56469.1"/>
    <property type="molecule type" value="Genomic_DNA"/>
</dbReference>
<keyword evidence="5" id="KW-0482">Metalloprotease</keyword>
<evidence type="ECO:0000313" key="7">
    <source>
        <dbReference type="EMBL" id="AYQ56469.1"/>
    </source>
</evidence>
<dbReference type="GO" id="GO:0006508">
    <property type="term" value="P:proteolysis"/>
    <property type="evidence" value="ECO:0007669"/>
    <property type="project" value="UniProtKB-KW"/>
</dbReference>
<evidence type="ECO:0000256" key="3">
    <source>
        <dbReference type="ARBA" id="ARBA00022801"/>
    </source>
</evidence>
<keyword evidence="1" id="KW-0645">Protease</keyword>
<sequence length="199" mass="22482">MATMIRTLILCGYLGSTYAWGGFFHLDVDNILSADSMGGSATTLEQARSSILEHRAQLNLSSDGALLFQQTNTDRFGNQHLRFKTTYRGIEVEKMQIIVHFDQEAVSSISGYQQLLSPSFKSKIDAHLNQEKTQLTADKVLAFIDQKQHKVLSIKPMIIQTQPYVIWQVRLSVNGIETIYRVSDSNPPNILSKIEDIKY</sequence>
<evidence type="ECO:0000256" key="2">
    <source>
        <dbReference type="ARBA" id="ARBA00022723"/>
    </source>
</evidence>
<evidence type="ECO:0000256" key="1">
    <source>
        <dbReference type="ARBA" id="ARBA00022670"/>
    </source>
</evidence>
<evidence type="ECO:0000256" key="5">
    <source>
        <dbReference type="ARBA" id="ARBA00023049"/>
    </source>
</evidence>
<evidence type="ECO:0000313" key="9">
    <source>
        <dbReference type="Proteomes" id="UP000278334"/>
    </source>
</evidence>
<reference evidence="7 9" key="1">
    <citation type="submission" date="2017-11" db="EMBL/GenBank/DDBJ databases">
        <title>Genome sequence of the bacterial symbiont EPR9N from a vent mussel Bathymodiolus thermophilus.</title>
        <authorList>
            <person name="Won Y.-J."/>
        </authorList>
    </citation>
    <scope>NUCLEOTIDE SEQUENCE [LARGE SCALE GENOMIC DNA]</scope>
    <source>
        <strain evidence="7 9">EPR9N</strain>
    </source>
</reference>
<evidence type="ECO:0000313" key="8">
    <source>
        <dbReference type="EMBL" id="AYQ57003.1"/>
    </source>
</evidence>
<keyword evidence="4" id="KW-0862">Zinc</keyword>
<dbReference type="RefSeq" id="WP_122951302.1">
    <property type="nucleotide sequence ID" value="NZ_CP024634.1"/>
</dbReference>
<name>A0A3G3IL56_9GAMM</name>
<evidence type="ECO:0000259" key="6">
    <source>
        <dbReference type="Pfam" id="PF07504"/>
    </source>
</evidence>
<gene>
    <name evidence="7" type="ORF">MS2017_0741</name>
    <name evidence="8" type="ORF">MS2017_1308</name>
</gene>
<dbReference type="GO" id="GO:0008237">
    <property type="term" value="F:metallopeptidase activity"/>
    <property type="evidence" value="ECO:0007669"/>
    <property type="project" value="UniProtKB-KW"/>
</dbReference>
<dbReference type="GO" id="GO:0046872">
    <property type="term" value="F:metal ion binding"/>
    <property type="evidence" value="ECO:0007669"/>
    <property type="project" value="UniProtKB-KW"/>
</dbReference>
<organism evidence="7 9">
    <name type="scientific">Bathymodiolus thermophilus thioautotrophic gill symbiont</name>
    <dbReference type="NCBI Taxonomy" id="2360"/>
    <lineage>
        <taxon>Bacteria</taxon>
        <taxon>Pseudomonadati</taxon>
        <taxon>Pseudomonadota</taxon>
        <taxon>Gammaproteobacteria</taxon>
        <taxon>sulfur-oxidizing symbionts</taxon>
    </lineage>
</organism>
<keyword evidence="2" id="KW-0479">Metal-binding</keyword>
<accession>A0A3G3IL56</accession>
<dbReference type="KEGG" id="bthg:MS2017_0741"/>
<protein>
    <recommendedName>
        <fullName evidence="6">FTP domain-containing protein</fullName>
    </recommendedName>
</protein>
<dbReference type="KEGG" id="bthg:MS2017_1308"/>
<dbReference type="EMBL" id="CP024634">
    <property type="protein sequence ID" value="AYQ57003.1"/>
    <property type="molecule type" value="Genomic_DNA"/>
</dbReference>
<proteinExistence type="predicted"/>
<dbReference type="Proteomes" id="UP000278334">
    <property type="component" value="Chromosome"/>
</dbReference>
<keyword evidence="3" id="KW-0378">Hydrolase</keyword>
<dbReference type="Pfam" id="PF07504">
    <property type="entry name" value="FTP"/>
    <property type="match status" value="1"/>
</dbReference>
<dbReference type="AlphaFoldDB" id="A0A3G3IL56"/>
<evidence type="ECO:0000256" key="4">
    <source>
        <dbReference type="ARBA" id="ARBA00022833"/>
    </source>
</evidence>
<feature type="domain" description="FTP" evidence="6">
    <location>
        <begin position="70"/>
        <end position="111"/>
    </location>
</feature>
<dbReference type="Gene3D" id="3.10.450.490">
    <property type="match status" value="1"/>
</dbReference>
<dbReference type="InterPro" id="IPR011096">
    <property type="entry name" value="FTP_domain"/>
</dbReference>